<keyword evidence="3" id="KW-1185">Reference proteome</keyword>
<keyword evidence="1" id="KW-0472">Membrane</keyword>
<name>A0ABU6K2T1_9RHOO</name>
<dbReference type="Proteomes" id="UP001331561">
    <property type="component" value="Unassembled WGS sequence"/>
</dbReference>
<feature type="transmembrane region" description="Helical" evidence="1">
    <location>
        <begin position="95"/>
        <end position="114"/>
    </location>
</feature>
<evidence type="ECO:0000313" key="3">
    <source>
        <dbReference type="Proteomes" id="UP001331561"/>
    </source>
</evidence>
<reference evidence="2 3" key="1">
    <citation type="submission" date="2024-01" db="EMBL/GenBank/DDBJ databases">
        <title>Uliginosibacterium soil sp. nov.</title>
        <authorList>
            <person name="Lv Y."/>
        </authorList>
    </citation>
    <scope>NUCLEOTIDE SEQUENCE [LARGE SCALE GENOMIC DNA]</scope>
    <source>
        <strain evidence="2 3">H3</strain>
    </source>
</reference>
<feature type="transmembrane region" description="Helical" evidence="1">
    <location>
        <begin position="40"/>
        <end position="60"/>
    </location>
</feature>
<keyword evidence="1" id="KW-0812">Transmembrane</keyword>
<dbReference type="RefSeq" id="WP_327598699.1">
    <property type="nucleotide sequence ID" value="NZ_JAYXHS010000001.1"/>
</dbReference>
<sequence length="175" mass="18316">MIYGLTQLGFVHTLISLVAVFAGIFALVRDKEISPANTVGKLYVWTTVLTCLTGFGIFQHGGFGKPHALGVLTLLVLAGVYVANNTALLGRWSRYAAVVGMSLTFMFHWIPAITETTTRLPLGAPLLPNAEAPELQVVAGVLGLLFLIGAGLQVRRIRAGAGAAASTTPVGTALS</sequence>
<evidence type="ECO:0008006" key="4">
    <source>
        <dbReference type="Google" id="ProtNLM"/>
    </source>
</evidence>
<evidence type="ECO:0000313" key="2">
    <source>
        <dbReference type="EMBL" id="MEC5385751.1"/>
    </source>
</evidence>
<gene>
    <name evidence="2" type="ORF">VVD49_08450</name>
</gene>
<accession>A0ABU6K2T1</accession>
<keyword evidence="1" id="KW-1133">Transmembrane helix</keyword>
<protein>
    <recommendedName>
        <fullName evidence="4">DUF2306 domain-containing protein</fullName>
    </recommendedName>
</protein>
<organism evidence="2 3">
    <name type="scientific">Uliginosibacterium silvisoli</name>
    <dbReference type="NCBI Taxonomy" id="3114758"/>
    <lineage>
        <taxon>Bacteria</taxon>
        <taxon>Pseudomonadati</taxon>
        <taxon>Pseudomonadota</taxon>
        <taxon>Betaproteobacteria</taxon>
        <taxon>Rhodocyclales</taxon>
        <taxon>Zoogloeaceae</taxon>
        <taxon>Uliginosibacterium</taxon>
    </lineage>
</organism>
<dbReference type="EMBL" id="JAYXHS010000001">
    <property type="protein sequence ID" value="MEC5385751.1"/>
    <property type="molecule type" value="Genomic_DNA"/>
</dbReference>
<comment type="caution">
    <text evidence="2">The sequence shown here is derived from an EMBL/GenBank/DDBJ whole genome shotgun (WGS) entry which is preliminary data.</text>
</comment>
<proteinExistence type="predicted"/>
<evidence type="ECO:0000256" key="1">
    <source>
        <dbReference type="SAM" id="Phobius"/>
    </source>
</evidence>
<feature type="transmembrane region" description="Helical" evidence="1">
    <location>
        <begin position="6"/>
        <end position="28"/>
    </location>
</feature>
<feature type="transmembrane region" description="Helical" evidence="1">
    <location>
        <begin position="66"/>
        <end position="83"/>
    </location>
</feature>
<feature type="transmembrane region" description="Helical" evidence="1">
    <location>
        <begin position="134"/>
        <end position="152"/>
    </location>
</feature>